<dbReference type="Proteomes" id="UP000032180">
    <property type="component" value="Chromosome 10"/>
</dbReference>
<evidence type="ECO:0000313" key="1">
    <source>
        <dbReference type="EnsemblPlants" id="LPERR10G00840.1"/>
    </source>
</evidence>
<dbReference type="HOGENOM" id="CLU_2187693_0_0_1"/>
<name>A0A0D9XHG5_9ORYZ</name>
<evidence type="ECO:0000313" key="2">
    <source>
        <dbReference type="Proteomes" id="UP000032180"/>
    </source>
</evidence>
<sequence>MAGKADNLEAVLNESVDLAWPEGAAMAIGWGILVLMGSCNASHFFHGRHTDEAVEMPRSMQSAGVRADLEQSGRRRKHATAGYAYAALVHRGGVEWLRSGQRGRQRAQL</sequence>
<accession>A0A0D9XHG5</accession>
<keyword evidence="2" id="KW-1185">Reference proteome</keyword>
<protein>
    <submittedName>
        <fullName evidence="1">Uncharacterized protein</fullName>
    </submittedName>
</protein>
<dbReference type="Gramene" id="LPERR10G00840.1">
    <property type="protein sequence ID" value="LPERR10G00840.1"/>
    <property type="gene ID" value="LPERR10G00840"/>
</dbReference>
<organism evidence="1 2">
    <name type="scientific">Leersia perrieri</name>
    <dbReference type="NCBI Taxonomy" id="77586"/>
    <lineage>
        <taxon>Eukaryota</taxon>
        <taxon>Viridiplantae</taxon>
        <taxon>Streptophyta</taxon>
        <taxon>Embryophyta</taxon>
        <taxon>Tracheophyta</taxon>
        <taxon>Spermatophyta</taxon>
        <taxon>Magnoliopsida</taxon>
        <taxon>Liliopsida</taxon>
        <taxon>Poales</taxon>
        <taxon>Poaceae</taxon>
        <taxon>BOP clade</taxon>
        <taxon>Oryzoideae</taxon>
        <taxon>Oryzeae</taxon>
        <taxon>Oryzinae</taxon>
        <taxon>Leersia</taxon>
    </lineage>
</organism>
<reference evidence="1 2" key="1">
    <citation type="submission" date="2012-08" db="EMBL/GenBank/DDBJ databases">
        <title>Oryza genome evolution.</title>
        <authorList>
            <person name="Wing R.A."/>
        </authorList>
    </citation>
    <scope>NUCLEOTIDE SEQUENCE</scope>
</reference>
<dbReference type="EnsemblPlants" id="LPERR10G00840.1">
    <property type="protein sequence ID" value="LPERR10G00840.1"/>
    <property type="gene ID" value="LPERR10G00840"/>
</dbReference>
<reference evidence="2" key="2">
    <citation type="submission" date="2013-12" db="EMBL/GenBank/DDBJ databases">
        <authorList>
            <person name="Yu Y."/>
            <person name="Lee S."/>
            <person name="de Baynast K."/>
            <person name="Wissotski M."/>
            <person name="Liu L."/>
            <person name="Talag J."/>
            <person name="Goicoechea J."/>
            <person name="Angelova A."/>
            <person name="Jetty R."/>
            <person name="Kudrna D."/>
            <person name="Golser W."/>
            <person name="Rivera L."/>
            <person name="Zhang J."/>
            <person name="Wing R."/>
        </authorList>
    </citation>
    <scope>NUCLEOTIDE SEQUENCE</scope>
</reference>
<proteinExistence type="predicted"/>
<dbReference type="AlphaFoldDB" id="A0A0D9XHG5"/>
<reference evidence="1" key="3">
    <citation type="submission" date="2015-04" db="UniProtKB">
        <authorList>
            <consortium name="EnsemblPlants"/>
        </authorList>
    </citation>
    <scope>IDENTIFICATION</scope>
</reference>